<sequence length="215" mass="24213">MKLYSVPHSPFASKVRIQIYAKNLPVEIVAPEGFRTPEYEKINPLGKIPALDTGEVVLPESAVIMEFLEDSFPDNPLRPTDIKERALVNLFCQVPDTYVSPALFPLFAQVFGRTASDEDIAGHLANMKVQLAMLENLWVQYGRDQHNTLDLADCHLAPVMFFIFDVCASFGETDPLADCPALTAWWQWANNNEHISRVLVELDEGFKAFLTRMKG</sequence>
<keyword evidence="4" id="KW-1185">Reference proteome</keyword>
<evidence type="ECO:0000259" key="2">
    <source>
        <dbReference type="PROSITE" id="PS50405"/>
    </source>
</evidence>
<dbReference type="InterPro" id="IPR036249">
    <property type="entry name" value="Thioredoxin-like_sf"/>
</dbReference>
<evidence type="ECO:0008006" key="5">
    <source>
        <dbReference type="Google" id="ProtNLM"/>
    </source>
</evidence>
<dbReference type="InterPro" id="IPR004045">
    <property type="entry name" value="Glutathione_S-Trfase_N"/>
</dbReference>
<dbReference type="PANTHER" id="PTHR43968:SF6">
    <property type="entry name" value="GLUTATHIONE S-TRANSFERASE OMEGA"/>
    <property type="match status" value="1"/>
</dbReference>
<dbReference type="GO" id="GO:0005737">
    <property type="term" value="C:cytoplasm"/>
    <property type="evidence" value="ECO:0007669"/>
    <property type="project" value="TreeGrafter"/>
</dbReference>
<gene>
    <name evidence="3" type="ORF">BST96_10975</name>
</gene>
<dbReference type="Pfam" id="PF13417">
    <property type="entry name" value="GST_N_3"/>
    <property type="match status" value="1"/>
</dbReference>
<dbReference type="SUPFAM" id="SSF47616">
    <property type="entry name" value="GST C-terminal domain-like"/>
    <property type="match status" value="1"/>
</dbReference>
<evidence type="ECO:0000259" key="1">
    <source>
        <dbReference type="PROSITE" id="PS50404"/>
    </source>
</evidence>
<evidence type="ECO:0000313" key="4">
    <source>
        <dbReference type="Proteomes" id="UP000193450"/>
    </source>
</evidence>
<dbReference type="OrthoDB" id="6258999at2"/>
<proteinExistence type="predicted"/>
<dbReference type="PANTHER" id="PTHR43968">
    <property type="match status" value="1"/>
</dbReference>
<dbReference type="Proteomes" id="UP000193450">
    <property type="component" value="Chromosome"/>
</dbReference>
<evidence type="ECO:0000313" key="3">
    <source>
        <dbReference type="EMBL" id="ARN74598.1"/>
    </source>
</evidence>
<dbReference type="CDD" id="cd00570">
    <property type="entry name" value="GST_N_family"/>
    <property type="match status" value="1"/>
</dbReference>
<reference evidence="3 4" key="1">
    <citation type="submission" date="2016-11" db="EMBL/GenBank/DDBJ databases">
        <title>Trade-off between light-utilization and light-protection in marine flavobacteria.</title>
        <authorList>
            <person name="Kumagai Y."/>
        </authorList>
    </citation>
    <scope>NUCLEOTIDE SEQUENCE [LARGE SCALE GENOMIC DNA]</scope>
    <source>
        <strain evidence="3 4">NBRC 107125</strain>
    </source>
</reference>
<dbReference type="Gene3D" id="3.40.30.10">
    <property type="entry name" value="Glutaredoxin"/>
    <property type="match status" value="1"/>
</dbReference>
<dbReference type="PROSITE" id="PS50404">
    <property type="entry name" value="GST_NTER"/>
    <property type="match status" value="1"/>
</dbReference>
<protein>
    <recommendedName>
        <fullName evidence="5">Glutathione S-transferase</fullName>
    </recommendedName>
</protein>
<dbReference type="SUPFAM" id="SSF52833">
    <property type="entry name" value="Thioredoxin-like"/>
    <property type="match status" value="1"/>
</dbReference>
<organism evidence="3 4">
    <name type="scientific">Oceanicoccus sagamiensis</name>
    <dbReference type="NCBI Taxonomy" id="716816"/>
    <lineage>
        <taxon>Bacteria</taxon>
        <taxon>Pseudomonadati</taxon>
        <taxon>Pseudomonadota</taxon>
        <taxon>Gammaproteobacteria</taxon>
        <taxon>Cellvibrionales</taxon>
        <taxon>Spongiibacteraceae</taxon>
        <taxon>Oceanicoccus</taxon>
    </lineage>
</organism>
<dbReference type="CDD" id="cd00299">
    <property type="entry name" value="GST_C_family"/>
    <property type="match status" value="1"/>
</dbReference>
<name>A0A1X9N942_9GAMM</name>
<dbReference type="SFLD" id="SFLDG00358">
    <property type="entry name" value="Main_(cytGST)"/>
    <property type="match status" value="1"/>
</dbReference>
<dbReference type="InterPro" id="IPR050983">
    <property type="entry name" value="GST_Omega/HSP26"/>
</dbReference>
<feature type="domain" description="GST C-terminal" evidence="2">
    <location>
        <begin position="81"/>
        <end position="215"/>
    </location>
</feature>
<dbReference type="InterPro" id="IPR040079">
    <property type="entry name" value="Glutathione_S-Trfase"/>
</dbReference>
<dbReference type="AlphaFoldDB" id="A0A1X9N942"/>
<dbReference type="InterPro" id="IPR036282">
    <property type="entry name" value="Glutathione-S-Trfase_C_sf"/>
</dbReference>
<dbReference type="Gene3D" id="1.20.1050.10">
    <property type="match status" value="1"/>
</dbReference>
<dbReference type="InterPro" id="IPR010987">
    <property type="entry name" value="Glutathione-S-Trfase_C-like"/>
</dbReference>
<dbReference type="STRING" id="716816.BST96_10975"/>
<dbReference type="EMBL" id="CP019343">
    <property type="protein sequence ID" value="ARN74598.1"/>
    <property type="molecule type" value="Genomic_DNA"/>
</dbReference>
<dbReference type="SFLD" id="SFLDS00019">
    <property type="entry name" value="Glutathione_Transferase_(cytos"/>
    <property type="match status" value="1"/>
</dbReference>
<dbReference type="PROSITE" id="PS50405">
    <property type="entry name" value="GST_CTER"/>
    <property type="match status" value="1"/>
</dbReference>
<dbReference type="KEGG" id="osg:BST96_10975"/>
<dbReference type="RefSeq" id="WP_085758745.1">
    <property type="nucleotide sequence ID" value="NZ_CP019343.1"/>
</dbReference>
<accession>A0A1X9N942</accession>
<feature type="domain" description="GST N-terminal" evidence="1">
    <location>
        <begin position="1"/>
        <end position="76"/>
    </location>
</feature>